<dbReference type="Pfam" id="PF20146">
    <property type="entry name" value="NRF"/>
    <property type="match status" value="1"/>
</dbReference>
<proteinExistence type="predicted"/>
<feature type="signal peptide" evidence="2">
    <location>
        <begin position="1"/>
        <end position="18"/>
    </location>
</feature>
<evidence type="ECO:0000313" key="5">
    <source>
        <dbReference type="Proteomes" id="UP000283509"/>
    </source>
</evidence>
<reference evidence="4 5" key="1">
    <citation type="submission" date="2018-04" db="EMBL/GenBank/DDBJ databases">
        <authorList>
            <person name="Zhang X."/>
            <person name="Yuan J."/>
            <person name="Li F."/>
            <person name="Xiang J."/>
        </authorList>
    </citation>
    <scope>NUCLEOTIDE SEQUENCE [LARGE SCALE GENOMIC DNA]</scope>
    <source>
        <tissue evidence="4">Muscle</tissue>
    </source>
</reference>
<dbReference type="EMBL" id="QCYY01002480">
    <property type="protein sequence ID" value="ROT70047.1"/>
    <property type="molecule type" value="Genomic_DNA"/>
</dbReference>
<dbReference type="InterPro" id="IPR006621">
    <property type="entry name" value="Nose-resist-to-fluoxetine_N"/>
</dbReference>
<keyword evidence="1" id="KW-0472">Membrane</keyword>
<gene>
    <name evidence="4" type="ORF">C7M84_011693</name>
</gene>
<organism evidence="4 5">
    <name type="scientific">Penaeus vannamei</name>
    <name type="common">Whiteleg shrimp</name>
    <name type="synonym">Litopenaeus vannamei</name>
    <dbReference type="NCBI Taxonomy" id="6689"/>
    <lineage>
        <taxon>Eukaryota</taxon>
        <taxon>Metazoa</taxon>
        <taxon>Ecdysozoa</taxon>
        <taxon>Arthropoda</taxon>
        <taxon>Crustacea</taxon>
        <taxon>Multicrustacea</taxon>
        <taxon>Malacostraca</taxon>
        <taxon>Eumalacostraca</taxon>
        <taxon>Eucarida</taxon>
        <taxon>Decapoda</taxon>
        <taxon>Dendrobranchiata</taxon>
        <taxon>Penaeoidea</taxon>
        <taxon>Penaeidae</taxon>
        <taxon>Penaeus</taxon>
    </lineage>
</organism>
<feature type="transmembrane region" description="Helical" evidence="1">
    <location>
        <begin position="268"/>
        <end position="285"/>
    </location>
</feature>
<evidence type="ECO:0000313" key="4">
    <source>
        <dbReference type="EMBL" id="ROT70047.1"/>
    </source>
</evidence>
<dbReference type="OrthoDB" id="10006435at2759"/>
<evidence type="ECO:0000256" key="1">
    <source>
        <dbReference type="SAM" id="Phobius"/>
    </source>
</evidence>
<keyword evidence="2" id="KW-0732">Signal</keyword>
<feature type="domain" description="Nose resistant-to-fluoxetine protein N-terminal" evidence="3">
    <location>
        <begin position="92"/>
        <end position="229"/>
    </location>
</feature>
<dbReference type="PANTHER" id="PTHR11161:SF0">
    <property type="entry name" value="O-ACYLTRANSFERASE LIKE PROTEIN"/>
    <property type="match status" value="1"/>
</dbReference>
<dbReference type="Proteomes" id="UP000283509">
    <property type="component" value="Unassembled WGS sequence"/>
</dbReference>
<dbReference type="InterPro" id="IPR052728">
    <property type="entry name" value="O2_lipid_transport_reg"/>
</dbReference>
<dbReference type="AlphaFoldDB" id="A0A423T0R5"/>
<keyword evidence="1" id="KW-1133">Transmembrane helix</keyword>
<feature type="chain" id="PRO_5019529404" description="Nose resistant-to-fluoxetine protein N-terminal domain-containing protein" evidence="2">
    <location>
        <begin position="19"/>
        <end position="400"/>
    </location>
</feature>
<accession>A0A423T0R5</accession>
<evidence type="ECO:0000259" key="3">
    <source>
        <dbReference type="SMART" id="SM00703"/>
    </source>
</evidence>
<feature type="transmembrane region" description="Helical" evidence="1">
    <location>
        <begin position="225"/>
        <end position="248"/>
    </location>
</feature>
<evidence type="ECO:0000256" key="2">
    <source>
        <dbReference type="SAM" id="SignalP"/>
    </source>
</evidence>
<keyword evidence="5" id="KW-1185">Reference proteome</keyword>
<comment type="caution">
    <text evidence="4">The sequence shown here is derived from an EMBL/GenBank/DDBJ whole genome shotgun (WGS) entry which is preliminary data.</text>
</comment>
<name>A0A423T0R5_PENVA</name>
<feature type="transmembrane region" description="Helical" evidence="1">
    <location>
        <begin position="305"/>
        <end position="331"/>
    </location>
</feature>
<dbReference type="PANTHER" id="PTHR11161">
    <property type="entry name" value="O-ACYLTRANSFERASE"/>
    <property type="match status" value="1"/>
</dbReference>
<protein>
    <recommendedName>
        <fullName evidence="3">Nose resistant-to-fluoxetine protein N-terminal domain-containing protein</fullName>
    </recommendedName>
</protein>
<reference evidence="4 5" key="2">
    <citation type="submission" date="2019-01" db="EMBL/GenBank/DDBJ databases">
        <title>The decoding of complex shrimp genome reveals the adaptation for benthos swimmer, frequently molting mechanism and breeding impact on genome.</title>
        <authorList>
            <person name="Sun Y."/>
            <person name="Gao Y."/>
            <person name="Yu Y."/>
        </authorList>
    </citation>
    <scope>NUCLEOTIDE SEQUENCE [LARGE SCALE GENOMIC DNA]</scope>
    <source>
        <tissue evidence="4">Muscle</tissue>
    </source>
</reference>
<dbReference type="SMART" id="SM00703">
    <property type="entry name" value="NRF"/>
    <property type="match status" value="1"/>
</dbReference>
<keyword evidence="1" id="KW-0812">Transmembrane</keyword>
<sequence length="400" mass="42572">MNSVGLCVMVFGCCVVAAGECRSSYCSGVRSVPRKRDWCCYVEGNLRVQDFVANLSVASAHLGGKSGNRSPSELASIPSAWSFYLPVLVDATSPCGLALQAMLLSLADHSSSWADSWGKYPDGFLSVGLRATGVFDECVSVQSREPGGARGKFCSIAYSSAKGHGKENGAAPHDMTPLLGAVSGTVTPVMFGVARYDTCIPDVCSQQDLQTSLGQILKLFISPAAIAMISALAVLLGILAAATFLDLWYKVKKRPPSGLQCQTNPFKFLRVLSMTWVVLGHQYVYNLTSTTNLLGAAKKVQGILFQVIANGNLCVDSFFFVSGLLVANGVLSEVKRTGKFNVILYVVHRLLRPAVRSSGGGTPSSSVISSRRCPQGLGISVWTNAGTLASTLSCTWWRLC</sequence>